<proteinExistence type="predicted"/>
<dbReference type="Proteomes" id="UP001237642">
    <property type="component" value="Unassembled WGS sequence"/>
</dbReference>
<accession>A0AAD8M3G7</accession>
<sequence>MPRSTSKTLAHIKKEQNWCYDPTIKYESLGQCAVPRYAYCDDSAIDWSDSSTSSDSEIETGTMTLEEAQTRKDKIFAEAKKEHPFAYDPRINYKLRKQFTYIDSPDSFASPPPDSDVDTLEEVEARDKKFKDAMGQGQLRRNRPKSSKFNQAYEQIHGLSKSPNTSVFETEK</sequence>
<evidence type="ECO:0000313" key="3">
    <source>
        <dbReference type="Proteomes" id="UP001237642"/>
    </source>
</evidence>
<dbReference type="EMBL" id="JAUIZM010000011">
    <property type="protein sequence ID" value="KAK1358234.1"/>
    <property type="molecule type" value="Genomic_DNA"/>
</dbReference>
<keyword evidence="3" id="KW-1185">Reference proteome</keyword>
<evidence type="ECO:0000313" key="2">
    <source>
        <dbReference type="EMBL" id="KAK1358234.1"/>
    </source>
</evidence>
<comment type="caution">
    <text evidence="2">The sequence shown here is derived from an EMBL/GenBank/DDBJ whole genome shotgun (WGS) entry which is preliminary data.</text>
</comment>
<protein>
    <submittedName>
        <fullName evidence="2">Uncharacterized protein</fullName>
    </submittedName>
</protein>
<reference evidence="2" key="1">
    <citation type="submission" date="2023-02" db="EMBL/GenBank/DDBJ databases">
        <title>Genome of toxic invasive species Heracleum sosnowskyi carries increased number of genes despite the absence of recent whole-genome duplications.</title>
        <authorList>
            <person name="Schelkunov M."/>
            <person name="Shtratnikova V."/>
            <person name="Makarenko M."/>
            <person name="Klepikova A."/>
            <person name="Omelchenko D."/>
            <person name="Novikova G."/>
            <person name="Obukhova E."/>
            <person name="Bogdanov V."/>
            <person name="Penin A."/>
            <person name="Logacheva M."/>
        </authorList>
    </citation>
    <scope>NUCLEOTIDE SEQUENCE</scope>
    <source>
        <strain evidence="2">Hsosn_3</strain>
        <tissue evidence="2">Leaf</tissue>
    </source>
</reference>
<feature type="compositionally biased region" description="Polar residues" evidence="1">
    <location>
        <begin position="161"/>
        <end position="172"/>
    </location>
</feature>
<gene>
    <name evidence="2" type="ORF">POM88_051490</name>
</gene>
<evidence type="ECO:0000256" key="1">
    <source>
        <dbReference type="SAM" id="MobiDB-lite"/>
    </source>
</evidence>
<name>A0AAD8M3G7_9APIA</name>
<feature type="region of interest" description="Disordered" evidence="1">
    <location>
        <begin position="130"/>
        <end position="172"/>
    </location>
</feature>
<organism evidence="2 3">
    <name type="scientific">Heracleum sosnowskyi</name>
    <dbReference type="NCBI Taxonomy" id="360622"/>
    <lineage>
        <taxon>Eukaryota</taxon>
        <taxon>Viridiplantae</taxon>
        <taxon>Streptophyta</taxon>
        <taxon>Embryophyta</taxon>
        <taxon>Tracheophyta</taxon>
        <taxon>Spermatophyta</taxon>
        <taxon>Magnoliopsida</taxon>
        <taxon>eudicotyledons</taxon>
        <taxon>Gunneridae</taxon>
        <taxon>Pentapetalae</taxon>
        <taxon>asterids</taxon>
        <taxon>campanulids</taxon>
        <taxon>Apiales</taxon>
        <taxon>Apiaceae</taxon>
        <taxon>Apioideae</taxon>
        <taxon>apioid superclade</taxon>
        <taxon>Tordylieae</taxon>
        <taxon>Tordyliinae</taxon>
        <taxon>Heracleum</taxon>
    </lineage>
</organism>
<dbReference type="AlphaFoldDB" id="A0AAD8M3G7"/>
<reference evidence="2" key="2">
    <citation type="submission" date="2023-05" db="EMBL/GenBank/DDBJ databases">
        <authorList>
            <person name="Schelkunov M.I."/>
        </authorList>
    </citation>
    <scope>NUCLEOTIDE SEQUENCE</scope>
    <source>
        <strain evidence="2">Hsosn_3</strain>
        <tissue evidence="2">Leaf</tissue>
    </source>
</reference>